<gene>
    <name evidence="9" type="ORF">CYJ27_07535</name>
    <name evidence="8" type="ORF">HMPREF3187_00050</name>
</gene>
<dbReference type="PANTHER" id="PTHR43128:SF31">
    <property type="entry name" value="L-LACTATE DEHYDROGENASE"/>
    <property type="match status" value="1"/>
</dbReference>
<dbReference type="InterPro" id="IPR022383">
    <property type="entry name" value="Lactate/malate_DH_C"/>
</dbReference>
<dbReference type="InterPro" id="IPR018177">
    <property type="entry name" value="L-lactate_DH_AS"/>
</dbReference>
<sequence length="309" mass="34583">MSEMTRRVAIIGMGNVGAAVAHQLIIEGKVDDLVLIDKNENKVRADAIDFEDALTHLPFHVNIIVNDYERLGEMDVIISTLGNMKLIDPQRPDRFAELRHNKEEVAKVSEKIKRSGFKGILVVVTNPCDAICMLYQEGTGLSKERVIGTGTLLDSARLHRSLGKFFKVHPKSVQGYSLGEHGDSQFVAWSNVSVFDRNIYDLSEEMAADLEAIEEETRQGGHTVFFGKHYTNYGISAAVVRLVLIILSDAHEELPVSNYREEYGTYLSYPAIVGRQGIIKQCQLKLTDEELEKLKRSAETILAKANYSE</sequence>
<keyword evidence="2 5" id="KW-0560">Oxidoreductase</keyword>
<accession>A0A133Y521</accession>
<dbReference type="SUPFAM" id="SSF51735">
    <property type="entry name" value="NAD(P)-binding Rossmann-fold domains"/>
    <property type="match status" value="1"/>
</dbReference>
<dbReference type="EMBL" id="LSCQ01000007">
    <property type="protein sequence ID" value="KXB38298.1"/>
    <property type="molecule type" value="Genomic_DNA"/>
</dbReference>
<feature type="binding site" evidence="4">
    <location>
        <position position="37"/>
    </location>
    <ligand>
        <name>NAD(+)</name>
        <dbReference type="ChEBI" id="CHEBI:57540"/>
    </ligand>
</feature>
<dbReference type="Gene3D" id="3.40.50.720">
    <property type="entry name" value="NAD(P)-binding Rossmann-like Domain"/>
    <property type="match status" value="1"/>
</dbReference>
<dbReference type="Proteomes" id="UP000070422">
    <property type="component" value="Unassembled WGS sequence"/>
</dbReference>
<evidence type="ECO:0000256" key="2">
    <source>
        <dbReference type="ARBA" id="ARBA00023002"/>
    </source>
</evidence>
<feature type="binding site" evidence="4">
    <location>
        <begin position="124"/>
        <end position="126"/>
    </location>
    <ligand>
        <name>NAD(+)</name>
        <dbReference type="ChEBI" id="CHEBI:57540"/>
    </ligand>
</feature>
<reference evidence="8 10" key="1">
    <citation type="submission" date="2016-01" db="EMBL/GenBank/DDBJ databases">
        <authorList>
            <person name="Oliw E.H."/>
        </authorList>
    </citation>
    <scope>NUCLEOTIDE SEQUENCE [LARGE SCALE GENOMIC DNA]</scope>
    <source>
        <strain evidence="8 10">KA00635</strain>
    </source>
</reference>
<dbReference type="Gene3D" id="3.90.110.10">
    <property type="entry name" value="Lactate dehydrogenase/glycoside hydrolase, family 4, C-terminal"/>
    <property type="match status" value="1"/>
</dbReference>
<evidence type="ECO:0000256" key="1">
    <source>
        <dbReference type="ARBA" id="ARBA00006054"/>
    </source>
</evidence>
<dbReference type="InterPro" id="IPR001557">
    <property type="entry name" value="L-lactate/malate_DH"/>
</dbReference>
<dbReference type="InterPro" id="IPR036291">
    <property type="entry name" value="NAD(P)-bd_dom_sf"/>
</dbReference>
<dbReference type="EMBL" id="PKGZ01000007">
    <property type="protein sequence ID" value="PKY90938.1"/>
    <property type="molecule type" value="Genomic_DNA"/>
</dbReference>
<dbReference type="STRING" id="87541.AWM71_04715"/>
<dbReference type="GO" id="GO:0004459">
    <property type="term" value="F:L-lactate dehydrogenase (NAD+) activity"/>
    <property type="evidence" value="ECO:0007669"/>
    <property type="project" value="InterPro"/>
</dbReference>
<evidence type="ECO:0000259" key="7">
    <source>
        <dbReference type="Pfam" id="PF02866"/>
    </source>
</evidence>
<feature type="binding site" evidence="4">
    <location>
        <begin position="12"/>
        <end position="17"/>
    </location>
    <ligand>
        <name>NAD(+)</name>
        <dbReference type="ChEBI" id="CHEBI:57540"/>
    </ligand>
</feature>
<dbReference type="AlphaFoldDB" id="A0A133Y521"/>
<feature type="active site" description="Proton acceptor" evidence="3">
    <location>
        <position position="181"/>
    </location>
</feature>
<feature type="domain" description="Lactate/malate dehydrogenase C-terminal" evidence="7">
    <location>
        <begin position="151"/>
        <end position="304"/>
    </location>
</feature>
<keyword evidence="4" id="KW-0520">NAD</keyword>
<dbReference type="PRINTS" id="PR00086">
    <property type="entry name" value="LLDHDRGNASE"/>
</dbReference>
<protein>
    <submittedName>
        <fullName evidence="8">L-2-hydroxyisocaproate dehydrogenase</fullName>
    </submittedName>
    <submittedName>
        <fullName evidence="9">L-lactate dehydrogenase</fullName>
    </submittedName>
</protein>
<dbReference type="Pfam" id="PF00056">
    <property type="entry name" value="Ldh_1_N"/>
    <property type="match status" value="1"/>
</dbReference>
<dbReference type="CDD" id="cd05291">
    <property type="entry name" value="HicDH_like"/>
    <property type="match status" value="1"/>
</dbReference>
<comment type="similarity">
    <text evidence="1">Belongs to the LDH/MDH superfamily. LDH family.</text>
</comment>
<dbReference type="PANTHER" id="PTHR43128">
    <property type="entry name" value="L-2-HYDROXYCARBOXYLATE DEHYDROGENASE (NAD(P)(+))"/>
    <property type="match status" value="1"/>
</dbReference>
<evidence type="ECO:0000313" key="11">
    <source>
        <dbReference type="Proteomes" id="UP000234775"/>
    </source>
</evidence>
<feature type="binding site" evidence="4">
    <location>
        <position position="101"/>
    </location>
    <ligand>
        <name>NAD(+)</name>
        <dbReference type="ChEBI" id="CHEBI:57540"/>
    </ligand>
</feature>
<feature type="domain" description="Lactate/malate dehydrogenase N-terminal" evidence="6">
    <location>
        <begin position="7"/>
        <end position="148"/>
    </location>
</feature>
<comment type="caution">
    <text evidence="8">The sequence shown here is derived from an EMBL/GenBank/DDBJ whole genome shotgun (WGS) entry which is preliminary data.</text>
</comment>
<dbReference type="Proteomes" id="UP000234775">
    <property type="component" value="Unassembled WGS sequence"/>
</dbReference>
<organism evidence="8 10">
    <name type="scientific">Aerococcus christensenii</name>
    <dbReference type="NCBI Taxonomy" id="87541"/>
    <lineage>
        <taxon>Bacteria</taxon>
        <taxon>Bacillati</taxon>
        <taxon>Bacillota</taxon>
        <taxon>Bacilli</taxon>
        <taxon>Lactobacillales</taxon>
        <taxon>Aerococcaceae</taxon>
        <taxon>Aerococcus</taxon>
    </lineage>
</organism>
<evidence type="ECO:0000256" key="5">
    <source>
        <dbReference type="RuleBase" id="RU003369"/>
    </source>
</evidence>
<dbReference type="OrthoDB" id="9802969at2"/>
<proteinExistence type="inferred from homology"/>
<dbReference type="PIRSF" id="PIRSF000102">
    <property type="entry name" value="Lac_mal_DH"/>
    <property type="match status" value="1"/>
</dbReference>
<dbReference type="InterPro" id="IPR001236">
    <property type="entry name" value="Lactate/malate_DH_N"/>
</dbReference>
<reference evidence="9 11" key="2">
    <citation type="submission" date="2017-12" db="EMBL/GenBank/DDBJ databases">
        <title>Phylogenetic diversity of female urinary microbiome.</title>
        <authorList>
            <person name="Thomas-White K."/>
            <person name="Wolfe A.J."/>
        </authorList>
    </citation>
    <scope>NUCLEOTIDE SEQUENCE [LARGE SCALE GENOMIC DNA]</scope>
    <source>
        <strain evidence="9 11">UMB0844</strain>
    </source>
</reference>
<evidence type="ECO:0000313" key="10">
    <source>
        <dbReference type="Proteomes" id="UP000070422"/>
    </source>
</evidence>
<evidence type="ECO:0000259" key="6">
    <source>
        <dbReference type="Pfam" id="PF00056"/>
    </source>
</evidence>
<evidence type="ECO:0000256" key="3">
    <source>
        <dbReference type="PIRSR" id="PIRSR000102-1"/>
    </source>
</evidence>
<dbReference type="SUPFAM" id="SSF56327">
    <property type="entry name" value="LDH C-terminal domain-like"/>
    <property type="match status" value="1"/>
</dbReference>
<keyword evidence="11" id="KW-1185">Reference proteome</keyword>
<evidence type="ECO:0000313" key="8">
    <source>
        <dbReference type="EMBL" id="KXB38298.1"/>
    </source>
</evidence>
<dbReference type="PROSITE" id="PS00064">
    <property type="entry name" value="L_LDH"/>
    <property type="match status" value="1"/>
</dbReference>
<dbReference type="Pfam" id="PF02866">
    <property type="entry name" value="Ldh_1_C"/>
    <property type="match status" value="1"/>
</dbReference>
<dbReference type="PATRIC" id="fig|87541.4.peg.50"/>
<name>A0A133Y521_9LACT</name>
<evidence type="ECO:0000313" key="9">
    <source>
        <dbReference type="EMBL" id="PKY90938.1"/>
    </source>
</evidence>
<dbReference type="GO" id="GO:0006089">
    <property type="term" value="P:lactate metabolic process"/>
    <property type="evidence" value="ECO:0007669"/>
    <property type="project" value="TreeGrafter"/>
</dbReference>
<evidence type="ECO:0000256" key="4">
    <source>
        <dbReference type="PIRSR" id="PIRSR000102-3"/>
    </source>
</evidence>
<dbReference type="InterPro" id="IPR015955">
    <property type="entry name" value="Lactate_DH/Glyco_Ohase_4_C"/>
</dbReference>